<proteinExistence type="predicted"/>
<keyword evidence="4" id="KW-1185">Reference proteome</keyword>
<evidence type="ECO:0000313" key="3">
    <source>
        <dbReference type="EMBL" id="CUG87723.1"/>
    </source>
</evidence>
<evidence type="ECO:0000256" key="2">
    <source>
        <dbReference type="SAM" id="MobiDB-lite"/>
    </source>
</evidence>
<feature type="coiled-coil region" evidence="1">
    <location>
        <begin position="285"/>
        <end position="333"/>
    </location>
</feature>
<dbReference type="VEuPathDB" id="TriTrypDB:BSAL_11620"/>
<gene>
    <name evidence="3" type="ORF">BSAL_11620</name>
</gene>
<organism evidence="3 4">
    <name type="scientific">Bodo saltans</name>
    <name type="common">Flagellated protozoan</name>
    <dbReference type="NCBI Taxonomy" id="75058"/>
    <lineage>
        <taxon>Eukaryota</taxon>
        <taxon>Discoba</taxon>
        <taxon>Euglenozoa</taxon>
        <taxon>Kinetoplastea</taxon>
        <taxon>Metakinetoplastina</taxon>
        <taxon>Eubodonida</taxon>
        <taxon>Bodonidae</taxon>
        <taxon>Bodo</taxon>
    </lineage>
</organism>
<name>A0A0S4JC19_BODSA</name>
<accession>A0A0S4JC19</accession>
<dbReference type="AlphaFoldDB" id="A0A0S4JC19"/>
<evidence type="ECO:0000313" key="4">
    <source>
        <dbReference type="Proteomes" id="UP000051952"/>
    </source>
</evidence>
<evidence type="ECO:0000256" key="1">
    <source>
        <dbReference type="SAM" id="Coils"/>
    </source>
</evidence>
<feature type="region of interest" description="Disordered" evidence="2">
    <location>
        <begin position="163"/>
        <end position="204"/>
    </location>
</feature>
<protein>
    <submittedName>
        <fullName evidence="3">Uncharacterized protein</fullName>
    </submittedName>
</protein>
<reference evidence="4" key="1">
    <citation type="submission" date="2015-09" db="EMBL/GenBank/DDBJ databases">
        <authorList>
            <consortium name="Pathogen Informatics"/>
        </authorList>
    </citation>
    <scope>NUCLEOTIDE SEQUENCE [LARGE SCALE GENOMIC DNA]</scope>
    <source>
        <strain evidence="4">Lake Konstanz</strain>
    </source>
</reference>
<dbReference type="Pfam" id="PF09755">
    <property type="entry name" value="DUF2046"/>
    <property type="match status" value="1"/>
</dbReference>
<feature type="region of interest" description="Disordered" evidence="2">
    <location>
        <begin position="231"/>
        <end position="274"/>
    </location>
</feature>
<keyword evidence="1" id="KW-0175">Coiled coil</keyword>
<sequence length="429" mass="46977">MSDHNTPESAPPQRKDLELRLEAMREKNRKLRAQLDIQHTKNDELHASLVASSVSVEMEEEHISNCLLRRLESLRKDKDQLDAQLLQEEKHKEEKEHLLQKLKKNRVALERHLRLEEVEIADKLQKQLHHTQLQRMELQSKVTAESATLQQLHDCIQSLRDGCRPSPALSPAKQPPPPPLSMHLGGSMTCHSDPQEGSSGTDGLMIAPLSCSTTLSVLRASTGGVGDTAMDASPLGCRSPSTVSAVAGGSREGGNTVTTPLGGSMYSEGTPLSSRRSFTADNGMLRLLESEIQVAESLRRDAERRVKEYGERVTKLKHEIADAESTREAQRATSDSMRAELLRTTSAVSEIHANQEVAAEWTLDREVLIGGAHHPRSSSLCSTVSSHSLAAMPEMITASDSTAALYVPKVLHAVHHPAHPLQPTSPASL</sequence>
<dbReference type="EMBL" id="CYKH01001580">
    <property type="protein sequence ID" value="CUG87723.1"/>
    <property type="molecule type" value="Genomic_DNA"/>
</dbReference>
<dbReference type="Proteomes" id="UP000051952">
    <property type="component" value="Unassembled WGS sequence"/>
</dbReference>
<feature type="compositionally biased region" description="Polar residues" evidence="2">
    <location>
        <begin position="189"/>
        <end position="201"/>
    </location>
</feature>
<feature type="coiled-coil region" evidence="1">
    <location>
        <begin position="14"/>
        <end position="141"/>
    </location>
</feature>
<dbReference type="OMA" id="GMRANYA"/>
<dbReference type="InterPro" id="IPR019152">
    <property type="entry name" value="DUF2046"/>
</dbReference>